<dbReference type="InterPro" id="IPR013783">
    <property type="entry name" value="Ig-like_fold"/>
</dbReference>
<sequence length="787" mass="87201">QSVRLRFNVSVSGHAPEALVRLDKLTIAEMPEAVLALPIDQIGTTSMRLNWTPSTLPGFTRYRIYRSTTSTVTTASPLIAEFDQATTDSYIDTGLSTRTTYYYKVFTVDDRDTHSPSGLMTATTLGLPIPLEDDFESGFDGWTVTGEWQVFEGVGRGGGMALVDSPGDYLASTDTTAQFAVNLAGMNWPVLRFWDKHAFAGGSWGRIEFSTDGTSWGNALYGVTGIRTEWRQQAIDLSKWKNQERLFIRFRRATDGNVADGWTIDDLSIGENPNAPIYPVWDGFESESGLWLNSRWATVNDDPREGSGCLHDTPEGRYAPSCEQRLVLAHELDLTSAVDPKLSFFLRGNLAYQSWFRVQLSTDGGLTWGDLSSLNLNYTYDQPDWRFLQVSLAPWMGQQVRLSFVTSGSNNQPTSNILIDSIGIGEEPPGAPSPLSPIDQNIVPELRPILTTVNAVDPQSDPLTYRFEVYADAALTQLVAQVPAVASGSTTTSWRVDVNLPDNAFYWWRCRADDGDDTGPWSSVASFAVNEINNPPNEVQPVTPLNGGTLYSLTELLIWRTTDDPDPGDSILDYHLEIDDDGDFSSPLVTVEGITVSGVPDEAGHLVGLPLDQLAGIESIRAGGWLWRIRARDSRFGYGPWSTATASFRIVSDYERWVVDHFTPAERLDPEISGPEVDDDGDGIPRIIEFACGMDMNISSIEGAPEMRYIMLEGERHLAFEFDRKIGTDLVFRLQSSSRLDFGWKDTGAAVEVIGPIDSVRERCRLTDPLAIGEFSRRFLRVEVDLP</sequence>
<protein>
    <submittedName>
        <fullName evidence="2">Fibronectin type III domain-containing protein</fullName>
    </submittedName>
</protein>
<dbReference type="SUPFAM" id="SSF49265">
    <property type="entry name" value="Fibronectin type III"/>
    <property type="match status" value="1"/>
</dbReference>
<keyword evidence="3" id="KW-1185">Reference proteome</keyword>
<dbReference type="Gene3D" id="2.60.120.260">
    <property type="entry name" value="Galactose-binding domain-like"/>
    <property type="match status" value="1"/>
</dbReference>
<organism evidence="2 3">
    <name type="scientific">Haloferula rosea</name>
    <dbReference type="NCBI Taxonomy" id="490093"/>
    <lineage>
        <taxon>Bacteria</taxon>
        <taxon>Pseudomonadati</taxon>
        <taxon>Verrucomicrobiota</taxon>
        <taxon>Verrucomicrobiia</taxon>
        <taxon>Verrucomicrobiales</taxon>
        <taxon>Verrucomicrobiaceae</taxon>
        <taxon>Haloferula</taxon>
    </lineage>
</organism>
<accession>A0A934RGG2</accession>
<dbReference type="Proteomes" id="UP000658278">
    <property type="component" value="Unassembled WGS sequence"/>
</dbReference>
<dbReference type="InterPro" id="IPR003961">
    <property type="entry name" value="FN3_dom"/>
</dbReference>
<feature type="domain" description="Fibronectin type-III" evidence="1">
    <location>
        <begin position="33"/>
        <end position="127"/>
    </location>
</feature>
<reference evidence="2" key="1">
    <citation type="submission" date="2021-01" db="EMBL/GenBank/DDBJ databases">
        <title>Modified the classification status of verrucomicrobia.</title>
        <authorList>
            <person name="Feng X."/>
        </authorList>
    </citation>
    <scope>NUCLEOTIDE SEQUENCE</scope>
    <source>
        <strain evidence="2">KCTC 22201</strain>
    </source>
</reference>
<comment type="caution">
    <text evidence="2">The sequence shown here is derived from an EMBL/GenBank/DDBJ whole genome shotgun (WGS) entry which is preliminary data.</text>
</comment>
<dbReference type="Gene3D" id="2.60.40.10">
    <property type="entry name" value="Immunoglobulins"/>
    <property type="match status" value="3"/>
</dbReference>
<dbReference type="CDD" id="cd00063">
    <property type="entry name" value="FN3"/>
    <property type="match status" value="1"/>
</dbReference>
<feature type="non-terminal residue" evidence="2">
    <location>
        <position position="1"/>
    </location>
</feature>
<dbReference type="AlphaFoldDB" id="A0A934RGG2"/>
<gene>
    <name evidence="2" type="ORF">JIN81_13700</name>
</gene>
<name>A0A934RGG2_9BACT</name>
<evidence type="ECO:0000313" key="2">
    <source>
        <dbReference type="EMBL" id="MBK1828081.1"/>
    </source>
</evidence>
<dbReference type="SMART" id="SM00060">
    <property type="entry name" value="FN3"/>
    <property type="match status" value="1"/>
</dbReference>
<dbReference type="EMBL" id="JAENII010000011">
    <property type="protein sequence ID" value="MBK1828081.1"/>
    <property type="molecule type" value="Genomic_DNA"/>
</dbReference>
<evidence type="ECO:0000313" key="3">
    <source>
        <dbReference type="Proteomes" id="UP000658278"/>
    </source>
</evidence>
<proteinExistence type="predicted"/>
<dbReference type="InterPro" id="IPR036116">
    <property type="entry name" value="FN3_sf"/>
</dbReference>
<evidence type="ECO:0000259" key="1">
    <source>
        <dbReference type="PROSITE" id="PS50853"/>
    </source>
</evidence>
<dbReference type="PROSITE" id="PS50853">
    <property type="entry name" value="FN3"/>
    <property type="match status" value="1"/>
</dbReference>